<accession>A0ACB8RDS1</accession>
<sequence length="776" mass="88561">MADVISLLTLPSSNAFTSLQSSVLDASAPRKVARLDTDSDSGSAFRSRADARTAPTHHGPVPIRVAGDPAEPLTQQENDSPLALLHSTDPLPASYERIFQACHHVVLISGKADALVDIIKLELDRCGTALQRKLSRDHAVGLAYFVPFAETLTRFEERTKLLQALLTYLDRVHFDESTSLRKTTHELLALRIFDDRWLHTNFDGSVREWLAWEREHQEAHSIRPSIREVIRHLLAHSNYLSRFEVFYLRDVRAFYAEESRKRSQPGASPLEFLEFCQEKIQEETKRAGDVLPSSSWAAVEQAVESGLLGDNLEWLADGTVGQLVERHQYSQLVMLNRLFDRASGLKYLMAAYKSFLLDRVTLMVTDDSEEDTMVDKLLKFRASADRVIREAFVDEEGRPRKDFEYALIDAFATGFKARRNKPAEMIAKHVDRMMRKGQRGASDVEFQAQLDDALVLYRFTDDKDVFRTFYHRALAKRLLLARSASDDFEKAILKKLKEQYDPEFSMGDHMFNDLALSRDVMTEYNGRTADAGSALKFSAVILQQSFWPFSLRTADAYLPGWMQDDLAAFARFYKEKHQGHKLEWNHALGTAILKAKFARDHKELSVSLYQALVLLLFNAANRISFRDIAAQTQIEDAELRRALQSLACGNKKVLMKRPVGKDVKDGDVFSFNENFTDPRTKVHISAIQVKETPEESTRTLKAIEGDRVHYIDAAIVRIMKARKKLTYEQIKTETIAAVKNHFVPEVVSIKQRVDSLVEQEYLERDDDDRNLFLYVA</sequence>
<comment type="caution">
    <text evidence="1">The sequence shown here is derived from an EMBL/GenBank/DDBJ whole genome shotgun (WGS) entry which is preliminary data.</text>
</comment>
<keyword evidence="2" id="KW-1185">Reference proteome</keyword>
<reference evidence="1" key="2">
    <citation type="journal article" date="2022" name="New Phytol.">
        <title>Evolutionary transition to the ectomycorrhizal habit in the genomes of a hyperdiverse lineage of mushroom-forming fungi.</title>
        <authorList>
            <person name="Looney B."/>
            <person name="Miyauchi S."/>
            <person name="Morin E."/>
            <person name="Drula E."/>
            <person name="Courty P.E."/>
            <person name="Kohler A."/>
            <person name="Kuo A."/>
            <person name="LaButti K."/>
            <person name="Pangilinan J."/>
            <person name="Lipzen A."/>
            <person name="Riley R."/>
            <person name="Andreopoulos W."/>
            <person name="He G."/>
            <person name="Johnson J."/>
            <person name="Nolan M."/>
            <person name="Tritt A."/>
            <person name="Barry K.W."/>
            <person name="Grigoriev I.V."/>
            <person name="Nagy L.G."/>
            <person name="Hibbett D."/>
            <person name="Henrissat B."/>
            <person name="Matheny P.B."/>
            <person name="Labbe J."/>
            <person name="Martin F.M."/>
        </authorList>
    </citation>
    <scope>NUCLEOTIDE SEQUENCE</scope>
    <source>
        <strain evidence="1">FP105234-sp</strain>
    </source>
</reference>
<gene>
    <name evidence="1" type="ORF">FA95DRAFT_1590882</name>
</gene>
<organism evidence="1 2">
    <name type="scientific">Auriscalpium vulgare</name>
    <dbReference type="NCBI Taxonomy" id="40419"/>
    <lineage>
        <taxon>Eukaryota</taxon>
        <taxon>Fungi</taxon>
        <taxon>Dikarya</taxon>
        <taxon>Basidiomycota</taxon>
        <taxon>Agaricomycotina</taxon>
        <taxon>Agaricomycetes</taxon>
        <taxon>Russulales</taxon>
        <taxon>Auriscalpiaceae</taxon>
        <taxon>Auriscalpium</taxon>
    </lineage>
</organism>
<proteinExistence type="predicted"/>
<dbReference type="EMBL" id="MU276089">
    <property type="protein sequence ID" value="KAI0041999.1"/>
    <property type="molecule type" value="Genomic_DNA"/>
</dbReference>
<name>A0ACB8RDS1_9AGAM</name>
<reference evidence="1" key="1">
    <citation type="submission" date="2021-02" db="EMBL/GenBank/DDBJ databases">
        <authorList>
            <consortium name="DOE Joint Genome Institute"/>
            <person name="Ahrendt S."/>
            <person name="Looney B.P."/>
            <person name="Miyauchi S."/>
            <person name="Morin E."/>
            <person name="Drula E."/>
            <person name="Courty P.E."/>
            <person name="Chicoki N."/>
            <person name="Fauchery L."/>
            <person name="Kohler A."/>
            <person name="Kuo A."/>
            <person name="Labutti K."/>
            <person name="Pangilinan J."/>
            <person name="Lipzen A."/>
            <person name="Riley R."/>
            <person name="Andreopoulos W."/>
            <person name="He G."/>
            <person name="Johnson J."/>
            <person name="Barry K.W."/>
            <person name="Grigoriev I.V."/>
            <person name="Nagy L."/>
            <person name="Hibbett D."/>
            <person name="Henrissat B."/>
            <person name="Matheny P.B."/>
            <person name="Labbe J."/>
            <person name="Martin F."/>
        </authorList>
    </citation>
    <scope>NUCLEOTIDE SEQUENCE</scope>
    <source>
        <strain evidence="1">FP105234-sp</strain>
    </source>
</reference>
<evidence type="ECO:0000313" key="1">
    <source>
        <dbReference type="EMBL" id="KAI0041999.1"/>
    </source>
</evidence>
<evidence type="ECO:0000313" key="2">
    <source>
        <dbReference type="Proteomes" id="UP000814033"/>
    </source>
</evidence>
<protein>
    <submittedName>
        <fullName evidence="1">Cullin-domain-containing protein</fullName>
    </submittedName>
</protein>
<dbReference type="Proteomes" id="UP000814033">
    <property type="component" value="Unassembled WGS sequence"/>
</dbReference>